<keyword evidence="1" id="KW-0175">Coiled coil</keyword>
<proteinExistence type="predicted"/>
<feature type="coiled-coil region" evidence="1">
    <location>
        <begin position="3"/>
        <end position="33"/>
    </location>
</feature>
<dbReference type="EMBL" id="MOXJ01000001">
    <property type="protein sequence ID" value="PDO11589.1"/>
    <property type="molecule type" value="Genomic_DNA"/>
</dbReference>
<comment type="caution">
    <text evidence="2">The sequence shown here is derived from an EMBL/GenBank/DDBJ whole genome shotgun (WGS) entry which is preliminary data.</text>
</comment>
<evidence type="ECO:0000256" key="1">
    <source>
        <dbReference type="SAM" id="Coils"/>
    </source>
</evidence>
<gene>
    <name evidence="2" type="ORF">BLM47_00170</name>
</gene>
<evidence type="ECO:0000313" key="2">
    <source>
        <dbReference type="EMBL" id="PDO11589.1"/>
    </source>
</evidence>
<reference evidence="2 3" key="1">
    <citation type="submission" date="2016-12" db="EMBL/GenBank/DDBJ databases">
        <title>Candidatus Reconcilibacillus cellulovorans genome.</title>
        <authorList>
            <person name="Kolinko S."/>
            <person name="Wu Y.-W."/>
            <person name="Tachea F."/>
            <person name="Denzel E."/>
            <person name="Hiras J."/>
            <person name="Baecker N."/>
            <person name="Chan L.J."/>
            <person name="Eichorst S.A."/>
            <person name="Frey D."/>
            <person name="Adams P.D."/>
            <person name="Pray T."/>
            <person name="Tanjore D."/>
            <person name="Petzold C.J."/>
            <person name="Gladden J.M."/>
            <person name="Simmons B.A."/>
            <person name="Singer S.W."/>
        </authorList>
    </citation>
    <scope>NUCLEOTIDE SEQUENCE [LARGE SCALE GENOMIC DNA]</scope>
    <source>
        <strain evidence="2">JTherm</strain>
    </source>
</reference>
<evidence type="ECO:0000313" key="3">
    <source>
        <dbReference type="Proteomes" id="UP000243688"/>
    </source>
</evidence>
<accession>A0A2A6E458</accession>
<sequence>MTYIEMHQRVKELEAEVARLKEENQKLKTFSRRVIAEALRGNDWWGGSIQDFAEELGLIVAEPFDPERHGEYHADVFEPGDPFYVFADILKEGQP</sequence>
<dbReference type="Proteomes" id="UP000243688">
    <property type="component" value="Unassembled WGS sequence"/>
</dbReference>
<protein>
    <submittedName>
        <fullName evidence="2">Uncharacterized protein</fullName>
    </submittedName>
</protein>
<name>A0A2A6E458_9BACL</name>
<organism evidence="2 3">
    <name type="scientific">Candidatus Reconcilbacillus cellulovorans</name>
    <dbReference type="NCBI Taxonomy" id="1906605"/>
    <lineage>
        <taxon>Bacteria</taxon>
        <taxon>Bacillati</taxon>
        <taxon>Bacillota</taxon>
        <taxon>Bacilli</taxon>
        <taxon>Bacillales</taxon>
        <taxon>Paenibacillaceae</taxon>
        <taxon>Candidatus Reconcilbacillus</taxon>
    </lineage>
</organism>
<dbReference type="AlphaFoldDB" id="A0A2A6E458"/>